<keyword evidence="5" id="KW-1185">Reference proteome</keyword>
<keyword evidence="2" id="KW-0067">ATP-binding</keyword>
<evidence type="ECO:0000313" key="5">
    <source>
        <dbReference type="Proteomes" id="UP000256964"/>
    </source>
</evidence>
<evidence type="ECO:0000259" key="3">
    <source>
        <dbReference type="PROSITE" id="PS50011"/>
    </source>
</evidence>
<dbReference type="GO" id="GO:0035556">
    <property type="term" value="P:intracellular signal transduction"/>
    <property type="evidence" value="ECO:0007669"/>
    <property type="project" value="TreeGrafter"/>
</dbReference>
<name>A0A371DQU2_9APHY</name>
<dbReference type="Gene3D" id="1.10.510.10">
    <property type="entry name" value="Transferase(Phosphotransferase) domain 1"/>
    <property type="match status" value="1"/>
</dbReference>
<dbReference type="InterPro" id="IPR000719">
    <property type="entry name" value="Prot_kinase_dom"/>
</dbReference>
<dbReference type="SMART" id="SM00220">
    <property type="entry name" value="S_TKc"/>
    <property type="match status" value="1"/>
</dbReference>
<evidence type="ECO:0000256" key="2">
    <source>
        <dbReference type="ARBA" id="ARBA00022840"/>
    </source>
</evidence>
<dbReference type="SUPFAM" id="SSF56112">
    <property type="entry name" value="Protein kinase-like (PK-like)"/>
    <property type="match status" value="1"/>
</dbReference>
<protein>
    <recommendedName>
        <fullName evidence="3">Protein kinase domain-containing protein</fullName>
    </recommendedName>
</protein>
<dbReference type="PANTHER" id="PTHR24346">
    <property type="entry name" value="MAP/MICROTUBULE AFFINITY-REGULATING KINASE"/>
    <property type="match status" value="1"/>
</dbReference>
<evidence type="ECO:0000313" key="4">
    <source>
        <dbReference type="EMBL" id="RDX54895.1"/>
    </source>
</evidence>
<sequence>MDTREEPGVLTDGETYWRERYEWLKHTGYTLRPRYEPKWEPSWKHTGKSRFQAEDGIRAKTSKVLDAVRAKDGQIVVIKHESKSIHPHECDIAVFLSSPPLSTDPRNHCCPILEVIDDPYDADECLMVMPLLRKYNDPKFATVGEAVEFFRQAFEGVQFMHENHVAHRDISRLNIMMDPKPILPELFHPQRPWRMLDGRREVRPYTRTARPVKYYFMDFGLSRRYSPEETNPLEEPIIGGDKTVPEFQNDPETPRNPFHTDVYYMGNLIRRDFCEIYTNFKFMNSLIERMVQDEPSKRPTMDEVVSEFAAIRAKLSCWKLRERLVERRDSVFMNVLKDVHHVSTRAVPNLLSLRKPIPTPSP</sequence>
<dbReference type="OrthoDB" id="5987198at2759"/>
<dbReference type="Proteomes" id="UP000256964">
    <property type="component" value="Unassembled WGS sequence"/>
</dbReference>
<dbReference type="STRING" id="139420.A0A371DQU2"/>
<dbReference type="GO" id="GO:0005524">
    <property type="term" value="F:ATP binding"/>
    <property type="evidence" value="ECO:0007669"/>
    <property type="project" value="UniProtKB-KW"/>
</dbReference>
<accession>A0A371DQU2</accession>
<dbReference type="InterPro" id="IPR011009">
    <property type="entry name" value="Kinase-like_dom_sf"/>
</dbReference>
<dbReference type="Pfam" id="PF00069">
    <property type="entry name" value="Pkinase"/>
    <property type="match status" value="1"/>
</dbReference>
<feature type="domain" description="Protein kinase" evidence="3">
    <location>
        <begin position="1"/>
        <end position="362"/>
    </location>
</feature>
<dbReference type="AlphaFoldDB" id="A0A371DQU2"/>
<dbReference type="GO" id="GO:0005737">
    <property type="term" value="C:cytoplasm"/>
    <property type="evidence" value="ECO:0007669"/>
    <property type="project" value="TreeGrafter"/>
</dbReference>
<evidence type="ECO:0000256" key="1">
    <source>
        <dbReference type="ARBA" id="ARBA00022741"/>
    </source>
</evidence>
<keyword evidence="1" id="KW-0547">Nucleotide-binding</keyword>
<dbReference type="GO" id="GO:0004674">
    <property type="term" value="F:protein serine/threonine kinase activity"/>
    <property type="evidence" value="ECO:0007669"/>
    <property type="project" value="TreeGrafter"/>
</dbReference>
<gene>
    <name evidence="4" type="ORF">OH76DRAFT_1397204</name>
</gene>
<proteinExistence type="predicted"/>
<organism evidence="4 5">
    <name type="scientific">Lentinus brumalis</name>
    <dbReference type="NCBI Taxonomy" id="2498619"/>
    <lineage>
        <taxon>Eukaryota</taxon>
        <taxon>Fungi</taxon>
        <taxon>Dikarya</taxon>
        <taxon>Basidiomycota</taxon>
        <taxon>Agaricomycotina</taxon>
        <taxon>Agaricomycetes</taxon>
        <taxon>Polyporales</taxon>
        <taxon>Polyporaceae</taxon>
        <taxon>Lentinus</taxon>
    </lineage>
</organism>
<dbReference type="PANTHER" id="PTHR24346:SF30">
    <property type="entry name" value="MATERNAL EMBRYONIC LEUCINE ZIPPER KINASE"/>
    <property type="match status" value="1"/>
</dbReference>
<reference evidence="4 5" key="1">
    <citation type="journal article" date="2018" name="Biotechnol. Biofuels">
        <title>Integrative visual omics of the white-rot fungus Polyporus brumalis exposes the biotechnological potential of its oxidative enzymes for delignifying raw plant biomass.</title>
        <authorList>
            <person name="Miyauchi S."/>
            <person name="Rancon A."/>
            <person name="Drula E."/>
            <person name="Hage H."/>
            <person name="Chaduli D."/>
            <person name="Favel A."/>
            <person name="Grisel S."/>
            <person name="Henrissat B."/>
            <person name="Herpoel-Gimbert I."/>
            <person name="Ruiz-Duenas F.J."/>
            <person name="Chevret D."/>
            <person name="Hainaut M."/>
            <person name="Lin J."/>
            <person name="Wang M."/>
            <person name="Pangilinan J."/>
            <person name="Lipzen A."/>
            <person name="Lesage-Meessen L."/>
            <person name="Navarro D."/>
            <person name="Riley R."/>
            <person name="Grigoriev I.V."/>
            <person name="Zhou S."/>
            <person name="Raouche S."/>
            <person name="Rosso M.N."/>
        </authorList>
    </citation>
    <scope>NUCLEOTIDE SEQUENCE [LARGE SCALE GENOMIC DNA]</scope>
    <source>
        <strain evidence="4 5">BRFM 1820</strain>
    </source>
</reference>
<dbReference type="PROSITE" id="PS50011">
    <property type="entry name" value="PROTEIN_KINASE_DOM"/>
    <property type="match status" value="1"/>
</dbReference>
<dbReference type="EMBL" id="KZ857383">
    <property type="protein sequence ID" value="RDX54895.1"/>
    <property type="molecule type" value="Genomic_DNA"/>
</dbReference>